<sequence>MPIYNKLVRDKIPDIIEAEGKRTVTAVLEKDEYYKALIVKLHEEVQEFTESDSIEEIADILEVIDAILAAKGVTNEQVSMIQERKRTERGGFEKRIMLLEVLK</sequence>
<dbReference type="Proteomes" id="UP000095743">
    <property type="component" value="Chromosome"/>
</dbReference>
<evidence type="ECO:0000313" key="1">
    <source>
        <dbReference type="EMBL" id="AOT71910.1"/>
    </source>
</evidence>
<dbReference type="KEGG" id="gfe:Gferi_21650"/>
<dbReference type="STRING" id="1424294.Gferi_21650"/>
<accession>A0A1D8GLW7</accession>
<dbReference type="OrthoDB" id="9813491at2"/>
<gene>
    <name evidence="1" type="ORF">Gferi_21650</name>
</gene>
<keyword evidence="1" id="KW-0378">Hydrolase</keyword>
<organism evidence="1 2">
    <name type="scientific">Geosporobacter ferrireducens</name>
    <dbReference type="NCBI Taxonomy" id="1424294"/>
    <lineage>
        <taxon>Bacteria</taxon>
        <taxon>Bacillati</taxon>
        <taxon>Bacillota</taxon>
        <taxon>Clostridia</taxon>
        <taxon>Peptostreptococcales</taxon>
        <taxon>Thermotaleaceae</taxon>
        <taxon>Geosporobacter</taxon>
    </lineage>
</organism>
<evidence type="ECO:0000313" key="2">
    <source>
        <dbReference type="Proteomes" id="UP000095743"/>
    </source>
</evidence>
<dbReference type="EMBL" id="CP017269">
    <property type="protein sequence ID" value="AOT71910.1"/>
    <property type="molecule type" value="Genomic_DNA"/>
</dbReference>
<dbReference type="InterPro" id="IPR038735">
    <property type="entry name" value="MSMEG_1276-like_NTP-PPase_dom"/>
</dbReference>
<proteinExistence type="predicted"/>
<dbReference type="CDD" id="cd11532">
    <property type="entry name" value="NTP-PPase_COG4997"/>
    <property type="match status" value="1"/>
</dbReference>
<dbReference type="RefSeq" id="WP_069980225.1">
    <property type="nucleotide sequence ID" value="NZ_CP017269.1"/>
</dbReference>
<dbReference type="GO" id="GO:0016787">
    <property type="term" value="F:hydrolase activity"/>
    <property type="evidence" value="ECO:0007669"/>
    <property type="project" value="UniProtKB-KW"/>
</dbReference>
<dbReference type="AlphaFoldDB" id="A0A1D8GLW7"/>
<name>A0A1D8GLW7_9FIRM</name>
<keyword evidence="2" id="KW-1185">Reference proteome</keyword>
<reference evidence="1 2" key="1">
    <citation type="submission" date="2016-09" db="EMBL/GenBank/DDBJ databases">
        <title>Genomic analysis reveals versatility of anaerobic energy metabolism of Geosporobacter ferrireducens IRF9 of phylum Firmicutes.</title>
        <authorList>
            <person name="Kim S.-J."/>
        </authorList>
    </citation>
    <scope>NUCLEOTIDE SEQUENCE [LARGE SCALE GENOMIC DNA]</scope>
    <source>
        <strain evidence="1 2">IRF9</strain>
    </source>
</reference>
<protein>
    <submittedName>
        <fullName evidence="1">Phosphoribosyl-ATP pyrophosphohydrolase</fullName>
    </submittedName>
</protein>